<comment type="subcellular location">
    <subcellularLocation>
        <location evidence="1">Nucleus</location>
        <location evidence="1">Nucleolus</location>
    </subcellularLocation>
</comment>
<feature type="compositionally biased region" description="Polar residues" evidence="4">
    <location>
        <begin position="221"/>
        <end position="230"/>
    </location>
</feature>
<dbReference type="GO" id="GO:0030686">
    <property type="term" value="C:90S preribosome"/>
    <property type="evidence" value="ECO:0007669"/>
    <property type="project" value="InterPro"/>
</dbReference>
<evidence type="ECO:0000256" key="1">
    <source>
        <dbReference type="ARBA" id="ARBA00004604"/>
    </source>
</evidence>
<evidence type="ECO:0000313" key="6">
    <source>
        <dbReference type="EMBL" id="RYR37253.1"/>
    </source>
</evidence>
<name>A0A445BEZ0_ARAHY</name>
<feature type="region of interest" description="Disordered" evidence="4">
    <location>
        <begin position="153"/>
        <end position="198"/>
    </location>
</feature>
<feature type="transmembrane region" description="Helical" evidence="5">
    <location>
        <begin position="21"/>
        <end position="45"/>
    </location>
</feature>
<accession>A0A445BEZ0</accession>
<keyword evidence="3" id="KW-0539">Nucleus</keyword>
<keyword evidence="5" id="KW-1133">Transmembrane helix</keyword>
<evidence type="ECO:0008006" key="8">
    <source>
        <dbReference type="Google" id="ProtNLM"/>
    </source>
</evidence>
<dbReference type="Pfam" id="PF15341">
    <property type="entry name" value="SLX9"/>
    <property type="match status" value="1"/>
</dbReference>
<dbReference type="STRING" id="3818.A0A445BEZ0"/>
<organism evidence="6 7">
    <name type="scientific">Arachis hypogaea</name>
    <name type="common">Peanut</name>
    <dbReference type="NCBI Taxonomy" id="3818"/>
    <lineage>
        <taxon>Eukaryota</taxon>
        <taxon>Viridiplantae</taxon>
        <taxon>Streptophyta</taxon>
        <taxon>Embryophyta</taxon>
        <taxon>Tracheophyta</taxon>
        <taxon>Spermatophyta</taxon>
        <taxon>Magnoliopsida</taxon>
        <taxon>eudicotyledons</taxon>
        <taxon>Gunneridae</taxon>
        <taxon>Pentapetalae</taxon>
        <taxon>rosids</taxon>
        <taxon>fabids</taxon>
        <taxon>Fabales</taxon>
        <taxon>Fabaceae</taxon>
        <taxon>Papilionoideae</taxon>
        <taxon>50 kb inversion clade</taxon>
        <taxon>dalbergioids sensu lato</taxon>
        <taxon>Dalbergieae</taxon>
        <taxon>Pterocarpus clade</taxon>
        <taxon>Arachis</taxon>
    </lineage>
</organism>
<keyword evidence="5" id="KW-0812">Transmembrane</keyword>
<dbReference type="GO" id="GO:0005730">
    <property type="term" value="C:nucleolus"/>
    <property type="evidence" value="ECO:0007669"/>
    <property type="project" value="UniProtKB-SubCell"/>
</dbReference>
<dbReference type="EMBL" id="SDMP01000009">
    <property type="protein sequence ID" value="RYR37253.1"/>
    <property type="molecule type" value="Genomic_DNA"/>
</dbReference>
<feature type="compositionally biased region" description="Basic residues" evidence="4">
    <location>
        <begin position="154"/>
        <end position="169"/>
    </location>
</feature>
<dbReference type="GO" id="GO:0030688">
    <property type="term" value="C:preribosome, small subunit precursor"/>
    <property type="evidence" value="ECO:0007669"/>
    <property type="project" value="InterPro"/>
</dbReference>
<dbReference type="PANTHER" id="PTHR31109">
    <property type="entry name" value="PROTEIN FAM207A"/>
    <property type="match status" value="1"/>
</dbReference>
<keyword evidence="7" id="KW-1185">Reference proteome</keyword>
<comment type="similarity">
    <text evidence="2">Belongs to the SLX9 family.</text>
</comment>
<evidence type="ECO:0000256" key="2">
    <source>
        <dbReference type="ARBA" id="ARBA00011022"/>
    </source>
</evidence>
<dbReference type="GO" id="GO:0000462">
    <property type="term" value="P:maturation of SSU-rRNA from tricistronic rRNA transcript (SSU-rRNA, 5.8S rRNA, LSU-rRNA)"/>
    <property type="evidence" value="ECO:0007669"/>
    <property type="project" value="InterPro"/>
</dbReference>
<dbReference type="Proteomes" id="UP000289738">
    <property type="component" value="Chromosome A09"/>
</dbReference>
<feature type="region of interest" description="Disordered" evidence="4">
    <location>
        <begin position="221"/>
        <end position="275"/>
    </location>
</feature>
<reference evidence="6 7" key="1">
    <citation type="submission" date="2019-01" db="EMBL/GenBank/DDBJ databases">
        <title>Sequencing of cultivated peanut Arachis hypogaea provides insights into genome evolution and oil improvement.</title>
        <authorList>
            <person name="Chen X."/>
        </authorList>
    </citation>
    <scope>NUCLEOTIDE SEQUENCE [LARGE SCALE GENOMIC DNA]</scope>
    <source>
        <strain evidence="7">cv. Fuhuasheng</strain>
        <tissue evidence="6">Leaves</tissue>
    </source>
</reference>
<dbReference type="AlphaFoldDB" id="A0A445BEZ0"/>
<gene>
    <name evidence="6" type="ORF">Ahy_A09g042169</name>
</gene>
<feature type="compositionally biased region" description="Basic residues" evidence="4">
    <location>
        <begin position="248"/>
        <end position="264"/>
    </location>
</feature>
<proteinExistence type="inferred from homology"/>
<dbReference type="InterPro" id="IPR028160">
    <property type="entry name" value="Slx9-like"/>
</dbReference>
<dbReference type="PANTHER" id="PTHR31109:SF2">
    <property type="entry name" value="RIBOSOME BIOGENESIS PROTEIN SLX9 HOMOLOG"/>
    <property type="match status" value="1"/>
</dbReference>
<keyword evidence="5" id="KW-0472">Membrane</keyword>
<sequence length="275" mass="31516">MLPRARRPSSLFAQPRFRRRLFAVHVRVFVQLSSSFAFFAVHVRFASLFAFTRRSPFEFAFVFVWKPVALLQTLRPTRALHLAVELLSCRRVSSLNPPPNNTLTQHQYSASNSATSDFYYNKAESKSNRKLDKKVQFYSKVKDAVASLSAQKSITKKNSKQQRRQKKKLKAYDLSALSEFLPDPEPKAPRKPGPQDVKVNCKSRRKILLREVQQFSAVLNNPDFKTNPRSAMNEHLRSTLPVAEEQRPKKKVNKNGSKKKKKSKASSTGLMSMDM</sequence>
<evidence type="ECO:0000256" key="4">
    <source>
        <dbReference type="SAM" id="MobiDB-lite"/>
    </source>
</evidence>
<evidence type="ECO:0000256" key="5">
    <source>
        <dbReference type="SAM" id="Phobius"/>
    </source>
</evidence>
<comment type="caution">
    <text evidence="6">The sequence shown here is derived from an EMBL/GenBank/DDBJ whole genome shotgun (WGS) entry which is preliminary data.</text>
</comment>
<evidence type="ECO:0000256" key="3">
    <source>
        <dbReference type="ARBA" id="ARBA00023242"/>
    </source>
</evidence>
<evidence type="ECO:0000313" key="7">
    <source>
        <dbReference type="Proteomes" id="UP000289738"/>
    </source>
</evidence>
<protein>
    <recommendedName>
        <fullName evidence="8">Ribosome biogenesis protein slx9-like</fullName>
    </recommendedName>
</protein>